<dbReference type="Proteomes" id="UP000285084">
    <property type="component" value="Unassembled WGS sequence"/>
</dbReference>
<accession>A0A420MA10</accession>
<sequence>MNNEGIVIPSYYVIDSFVLVLDEGRPITGTNVQETKQYDVENLDRSEAHFVAFRTEYGWGAE</sequence>
<dbReference type="EMBL" id="MRCX01000555">
    <property type="protein sequence ID" value="RKK63883.1"/>
    <property type="molecule type" value="Genomic_DNA"/>
</dbReference>
<name>A0A420MA10_FUSOX</name>
<proteinExistence type="predicted"/>
<comment type="caution">
    <text evidence="1">The sequence shown here is derived from an EMBL/GenBank/DDBJ whole genome shotgun (WGS) entry which is preliminary data.</text>
</comment>
<reference evidence="1 2" key="1">
    <citation type="journal article" date="2018" name="Sci. Rep.">
        <title>Characterisation of pathogen-specific regions and novel effector candidates in Fusarium oxysporum f. sp. cepae.</title>
        <authorList>
            <person name="Armitage A.D."/>
            <person name="Taylor A."/>
            <person name="Sobczyk M.K."/>
            <person name="Baxter L."/>
            <person name="Greenfield B.P."/>
            <person name="Bates H.J."/>
            <person name="Wilson F."/>
            <person name="Jackson A.C."/>
            <person name="Ott S."/>
            <person name="Harrison R.J."/>
            <person name="Clarkson J.P."/>
        </authorList>
    </citation>
    <scope>NUCLEOTIDE SEQUENCE [LARGE SCALE GENOMIC DNA]</scope>
    <source>
        <strain evidence="1 2">Fo_A13</strain>
    </source>
</reference>
<organism evidence="1 2">
    <name type="scientific">Fusarium oxysporum</name>
    <name type="common">Fusarium vascular wilt</name>
    <dbReference type="NCBI Taxonomy" id="5507"/>
    <lineage>
        <taxon>Eukaryota</taxon>
        <taxon>Fungi</taxon>
        <taxon>Dikarya</taxon>
        <taxon>Ascomycota</taxon>
        <taxon>Pezizomycotina</taxon>
        <taxon>Sordariomycetes</taxon>
        <taxon>Hypocreomycetidae</taxon>
        <taxon>Hypocreales</taxon>
        <taxon>Nectriaceae</taxon>
        <taxon>Fusarium</taxon>
        <taxon>Fusarium oxysporum species complex</taxon>
    </lineage>
</organism>
<gene>
    <name evidence="1" type="ORF">BFJ69_g16826</name>
</gene>
<protein>
    <submittedName>
        <fullName evidence="1">Uncharacterized protein</fullName>
    </submittedName>
</protein>
<dbReference type="AlphaFoldDB" id="A0A420MA10"/>
<evidence type="ECO:0000313" key="1">
    <source>
        <dbReference type="EMBL" id="RKK63883.1"/>
    </source>
</evidence>
<evidence type="ECO:0000313" key="2">
    <source>
        <dbReference type="Proteomes" id="UP000285084"/>
    </source>
</evidence>